<gene>
    <name evidence="2" type="ORF">VNO80_03353</name>
</gene>
<evidence type="ECO:0000313" key="3">
    <source>
        <dbReference type="Proteomes" id="UP001374584"/>
    </source>
</evidence>
<dbReference type="AlphaFoldDB" id="A0AAN9NYI6"/>
<organism evidence="2 3">
    <name type="scientific">Phaseolus coccineus</name>
    <name type="common">Scarlet runner bean</name>
    <name type="synonym">Phaseolus multiflorus</name>
    <dbReference type="NCBI Taxonomy" id="3886"/>
    <lineage>
        <taxon>Eukaryota</taxon>
        <taxon>Viridiplantae</taxon>
        <taxon>Streptophyta</taxon>
        <taxon>Embryophyta</taxon>
        <taxon>Tracheophyta</taxon>
        <taxon>Spermatophyta</taxon>
        <taxon>Magnoliopsida</taxon>
        <taxon>eudicotyledons</taxon>
        <taxon>Gunneridae</taxon>
        <taxon>Pentapetalae</taxon>
        <taxon>rosids</taxon>
        <taxon>fabids</taxon>
        <taxon>Fabales</taxon>
        <taxon>Fabaceae</taxon>
        <taxon>Papilionoideae</taxon>
        <taxon>50 kb inversion clade</taxon>
        <taxon>NPAAA clade</taxon>
        <taxon>indigoferoid/millettioid clade</taxon>
        <taxon>Phaseoleae</taxon>
        <taxon>Phaseolus</taxon>
    </lineage>
</organism>
<name>A0AAN9NYI6_PHACN</name>
<feature type="signal peptide" evidence="1">
    <location>
        <begin position="1"/>
        <end position="18"/>
    </location>
</feature>
<evidence type="ECO:0000256" key="1">
    <source>
        <dbReference type="SAM" id="SignalP"/>
    </source>
</evidence>
<feature type="chain" id="PRO_5043042348" evidence="1">
    <location>
        <begin position="19"/>
        <end position="137"/>
    </location>
</feature>
<sequence>MLSYEGFVFIFLWCPLRCLHTLNVTTSKMPQICRCIRDTEIYNDVFFFPFLSVKASKGTSLFRKNSLLSPLSSSSRNLLSGSFSPDESLVPLTNDYLYVIVFHPDYEDLVEVDGFDIDYGGTAVTFLGRDVIPRLGM</sequence>
<accession>A0AAN9NYI6</accession>
<dbReference type="Proteomes" id="UP001374584">
    <property type="component" value="Unassembled WGS sequence"/>
</dbReference>
<keyword evidence="3" id="KW-1185">Reference proteome</keyword>
<comment type="caution">
    <text evidence="2">The sequence shown here is derived from an EMBL/GenBank/DDBJ whole genome shotgun (WGS) entry which is preliminary data.</text>
</comment>
<keyword evidence="1" id="KW-0732">Signal</keyword>
<reference evidence="2 3" key="1">
    <citation type="submission" date="2024-01" db="EMBL/GenBank/DDBJ databases">
        <title>The genomes of 5 underutilized Papilionoideae crops provide insights into root nodulation and disease resistanc.</title>
        <authorList>
            <person name="Jiang F."/>
        </authorList>
    </citation>
    <scope>NUCLEOTIDE SEQUENCE [LARGE SCALE GENOMIC DNA]</scope>
    <source>
        <strain evidence="2">JINMINGXINNONG_FW02</strain>
        <tissue evidence="2">Leaves</tissue>
    </source>
</reference>
<evidence type="ECO:0000313" key="2">
    <source>
        <dbReference type="EMBL" id="KAK7377918.1"/>
    </source>
</evidence>
<dbReference type="EMBL" id="JAYMYR010000002">
    <property type="protein sequence ID" value="KAK7377918.1"/>
    <property type="molecule type" value="Genomic_DNA"/>
</dbReference>
<protein>
    <submittedName>
        <fullName evidence="2">Uncharacterized protein</fullName>
    </submittedName>
</protein>
<proteinExistence type="predicted"/>